<keyword evidence="6" id="KW-1185">Reference proteome</keyword>
<sequence length="254" mass="25969">MRFSLSVTAVLAMAASAFAQTADFDPIFTPTPNEVVPAGSTFTITWEAPAKYAGDTISIHLIGGATQGQQVPLLDIAAGVKNSAKSYSWQVDASLGAEKVYGLVFKLESNPAIFQYSNPFQIKASDTKSTGSATVTLTTSHGIKTVTLSSTSTPVTTTTTSTPVTTSASVATSSYVKHNTTTSYTYSSTVPCNSTTLATSPGSSLVVITSTTLVNNPTPTAPTTVPIKSTAAAPIVGTGSLSILGGLLVAFLAL</sequence>
<evidence type="ECO:0000256" key="1">
    <source>
        <dbReference type="ARBA" id="ARBA00022729"/>
    </source>
</evidence>
<dbReference type="PANTHER" id="PTHR40633:SF1">
    <property type="entry name" value="GPI ANCHORED SERINE-THREONINE RICH PROTEIN (AFU_ORTHOLOGUE AFUA_1G03630)"/>
    <property type="match status" value="1"/>
</dbReference>
<evidence type="ECO:0000256" key="3">
    <source>
        <dbReference type="SAM" id="SignalP"/>
    </source>
</evidence>
<keyword evidence="1 3" id="KW-0732">Signal</keyword>
<evidence type="ECO:0000256" key="2">
    <source>
        <dbReference type="SAM" id="Phobius"/>
    </source>
</evidence>
<dbReference type="InterPro" id="IPR052982">
    <property type="entry name" value="SRP1/TIP1-like"/>
</dbReference>
<dbReference type="EMBL" id="LFRF01000001">
    <property type="protein sequence ID" value="KND94943.1"/>
    <property type="molecule type" value="Genomic_DNA"/>
</dbReference>
<protein>
    <recommendedName>
        <fullName evidence="4">Yeast cell wall synthesis Kre9/Knh1-like N-terminal domain-containing protein</fullName>
    </recommendedName>
</protein>
<dbReference type="Pfam" id="PF10342">
    <property type="entry name" value="Kre9_KNH"/>
    <property type="match status" value="1"/>
</dbReference>
<dbReference type="OrthoDB" id="2260257at2759"/>
<dbReference type="STRING" id="1163406.A0A0L0NLM1"/>
<feature type="transmembrane region" description="Helical" evidence="2">
    <location>
        <begin position="231"/>
        <end position="253"/>
    </location>
</feature>
<feature type="chain" id="PRO_5005545247" description="Yeast cell wall synthesis Kre9/Knh1-like N-terminal domain-containing protein" evidence="3">
    <location>
        <begin position="20"/>
        <end position="254"/>
    </location>
</feature>
<keyword evidence="2" id="KW-1133">Transmembrane helix</keyword>
<name>A0A0L0NLM1_TOLOC</name>
<feature type="signal peptide" evidence="3">
    <location>
        <begin position="1"/>
        <end position="19"/>
    </location>
</feature>
<keyword evidence="2" id="KW-0472">Membrane</keyword>
<gene>
    <name evidence="5" type="ORF">TOPH_00211</name>
</gene>
<dbReference type="AlphaFoldDB" id="A0A0L0NLM1"/>
<dbReference type="Proteomes" id="UP000036947">
    <property type="component" value="Unassembled WGS sequence"/>
</dbReference>
<keyword evidence="2" id="KW-0812">Transmembrane</keyword>
<feature type="domain" description="Yeast cell wall synthesis Kre9/Knh1-like N-terminal" evidence="4">
    <location>
        <begin position="29"/>
        <end position="122"/>
    </location>
</feature>
<comment type="caution">
    <text evidence="5">The sequence shown here is derived from an EMBL/GenBank/DDBJ whole genome shotgun (WGS) entry which is preliminary data.</text>
</comment>
<proteinExistence type="predicted"/>
<evidence type="ECO:0000313" key="6">
    <source>
        <dbReference type="Proteomes" id="UP000036947"/>
    </source>
</evidence>
<dbReference type="PANTHER" id="PTHR40633">
    <property type="entry name" value="MATRIX PROTEIN, PUTATIVE (AFU_ORTHOLOGUE AFUA_8G05410)-RELATED"/>
    <property type="match status" value="1"/>
</dbReference>
<reference evidence="5 6" key="1">
    <citation type="journal article" date="2015" name="BMC Genomics">
        <title>The genome of the truffle-parasite Tolypocladium ophioglossoides and the evolution of antifungal peptaibiotics.</title>
        <authorList>
            <person name="Quandt C.A."/>
            <person name="Bushley K.E."/>
            <person name="Spatafora J.W."/>
        </authorList>
    </citation>
    <scope>NUCLEOTIDE SEQUENCE [LARGE SCALE GENOMIC DNA]</scope>
    <source>
        <strain evidence="5 6">CBS 100239</strain>
    </source>
</reference>
<organism evidence="5 6">
    <name type="scientific">Tolypocladium ophioglossoides (strain CBS 100239)</name>
    <name type="common">Snaketongue truffleclub</name>
    <name type="synonym">Elaphocordyceps ophioglossoides</name>
    <dbReference type="NCBI Taxonomy" id="1163406"/>
    <lineage>
        <taxon>Eukaryota</taxon>
        <taxon>Fungi</taxon>
        <taxon>Dikarya</taxon>
        <taxon>Ascomycota</taxon>
        <taxon>Pezizomycotina</taxon>
        <taxon>Sordariomycetes</taxon>
        <taxon>Hypocreomycetidae</taxon>
        <taxon>Hypocreales</taxon>
        <taxon>Ophiocordycipitaceae</taxon>
        <taxon>Tolypocladium</taxon>
    </lineage>
</organism>
<evidence type="ECO:0000259" key="4">
    <source>
        <dbReference type="Pfam" id="PF10342"/>
    </source>
</evidence>
<evidence type="ECO:0000313" key="5">
    <source>
        <dbReference type="EMBL" id="KND94943.1"/>
    </source>
</evidence>
<dbReference type="InterPro" id="IPR018466">
    <property type="entry name" value="Kre9/Knh1-like_N"/>
</dbReference>
<accession>A0A0L0NLM1</accession>